<evidence type="ECO:0000256" key="8">
    <source>
        <dbReference type="ARBA" id="ARBA00047899"/>
    </source>
</evidence>
<dbReference type="GO" id="GO:0007165">
    <property type="term" value="P:signal transduction"/>
    <property type="evidence" value="ECO:0007669"/>
    <property type="project" value="InterPro"/>
</dbReference>
<dbReference type="Proteomes" id="UP000189670">
    <property type="component" value="Unassembled WGS sequence"/>
</dbReference>
<feature type="domain" description="TIR" evidence="10">
    <location>
        <begin position="662"/>
        <end position="808"/>
    </location>
</feature>
<dbReference type="GO" id="GO:0005525">
    <property type="term" value="F:GTP binding"/>
    <property type="evidence" value="ECO:0007669"/>
    <property type="project" value="UniProtKB-KW"/>
</dbReference>
<keyword evidence="2" id="KW-0808">Transferase</keyword>
<keyword evidence="4" id="KW-0547">Nucleotide-binding</keyword>
<evidence type="ECO:0000256" key="7">
    <source>
        <dbReference type="ARBA" id="ARBA00023134"/>
    </source>
</evidence>
<evidence type="ECO:0000259" key="10">
    <source>
        <dbReference type="PROSITE" id="PS50104"/>
    </source>
</evidence>
<evidence type="ECO:0000256" key="4">
    <source>
        <dbReference type="ARBA" id="ARBA00022741"/>
    </source>
</evidence>
<dbReference type="SMART" id="SM00255">
    <property type="entry name" value="TIR"/>
    <property type="match status" value="2"/>
</dbReference>
<dbReference type="InterPro" id="IPR000157">
    <property type="entry name" value="TIR_dom"/>
</dbReference>
<evidence type="ECO:0000313" key="13">
    <source>
        <dbReference type="Proteomes" id="UP000189670"/>
    </source>
</evidence>
<comment type="catalytic activity">
    <reaction evidence="8">
        <text>L-threonyl-[protein] + ATP = O-phospho-L-threonyl-[protein] + ADP + H(+)</text>
        <dbReference type="Rhea" id="RHEA:46608"/>
        <dbReference type="Rhea" id="RHEA-COMP:11060"/>
        <dbReference type="Rhea" id="RHEA-COMP:11605"/>
        <dbReference type="ChEBI" id="CHEBI:15378"/>
        <dbReference type="ChEBI" id="CHEBI:30013"/>
        <dbReference type="ChEBI" id="CHEBI:30616"/>
        <dbReference type="ChEBI" id="CHEBI:61977"/>
        <dbReference type="ChEBI" id="CHEBI:456216"/>
        <dbReference type="EC" id="2.7.11.1"/>
    </reaction>
</comment>
<dbReference type="SUPFAM" id="SSF52200">
    <property type="entry name" value="Toll/Interleukin receptor TIR domain"/>
    <property type="match status" value="2"/>
</dbReference>
<dbReference type="EMBL" id="ATBP01000134">
    <property type="protein sequence ID" value="ETR72570.1"/>
    <property type="molecule type" value="Genomic_DNA"/>
</dbReference>
<dbReference type="InterPro" id="IPR027417">
    <property type="entry name" value="P-loop_NTPase"/>
</dbReference>
<dbReference type="InterPro" id="IPR057263">
    <property type="entry name" value="COR-B"/>
</dbReference>
<dbReference type="Gene3D" id="3.40.50.10140">
    <property type="entry name" value="Toll/interleukin-1 receptor homology (TIR) domain"/>
    <property type="match status" value="2"/>
</dbReference>
<dbReference type="Pfam" id="PF16095">
    <property type="entry name" value="COR-A"/>
    <property type="match status" value="1"/>
</dbReference>
<dbReference type="Gene3D" id="3.40.50.300">
    <property type="entry name" value="P-loop containing nucleotide triphosphate hydrolases"/>
    <property type="match status" value="1"/>
</dbReference>
<evidence type="ECO:0000256" key="3">
    <source>
        <dbReference type="ARBA" id="ARBA00022737"/>
    </source>
</evidence>
<organism evidence="12 13">
    <name type="scientific">Candidatus Magnetoglobus multicellularis str. Araruama</name>
    <dbReference type="NCBI Taxonomy" id="890399"/>
    <lineage>
        <taxon>Bacteria</taxon>
        <taxon>Pseudomonadati</taxon>
        <taxon>Thermodesulfobacteriota</taxon>
        <taxon>Desulfobacteria</taxon>
        <taxon>Desulfobacterales</taxon>
        <taxon>Desulfobacteraceae</taxon>
        <taxon>Candidatus Magnetoglobus</taxon>
    </lineage>
</organism>
<dbReference type="InterPro" id="IPR036388">
    <property type="entry name" value="WH-like_DNA-bd_sf"/>
</dbReference>
<evidence type="ECO:0000256" key="1">
    <source>
        <dbReference type="ARBA" id="ARBA00012513"/>
    </source>
</evidence>
<dbReference type="EC" id="2.7.11.1" evidence="1"/>
<comment type="catalytic activity">
    <reaction evidence="9">
        <text>L-seryl-[protein] + ATP = O-phospho-L-seryl-[protein] + ADP + H(+)</text>
        <dbReference type="Rhea" id="RHEA:17989"/>
        <dbReference type="Rhea" id="RHEA-COMP:9863"/>
        <dbReference type="Rhea" id="RHEA-COMP:11604"/>
        <dbReference type="ChEBI" id="CHEBI:15378"/>
        <dbReference type="ChEBI" id="CHEBI:29999"/>
        <dbReference type="ChEBI" id="CHEBI:30616"/>
        <dbReference type="ChEBI" id="CHEBI:83421"/>
        <dbReference type="ChEBI" id="CHEBI:456216"/>
        <dbReference type="EC" id="2.7.11.1"/>
    </reaction>
</comment>
<dbReference type="PRINTS" id="PR00449">
    <property type="entry name" value="RASTRNSFRMNG"/>
</dbReference>
<gene>
    <name evidence="12" type="ORF">OMM_01620</name>
</gene>
<dbReference type="Gene3D" id="1.10.10.10">
    <property type="entry name" value="Winged helix-like DNA-binding domain superfamily/Winged helix DNA-binding domain"/>
    <property type="match status" value="1"/>
</dbReference>
<keyword evidence="5" id="KW-0418">Kinase</keyword>
<dbReference type="SUPFAM" id="SSF52540">
    <property type="entry name" value="P-loop containing nucleoside triphosphate hydrolases"/>
    <property type="match status" value="1"/>
</dbReference>
<accession>A0A1V1PCN7</accession>
<feature type="domain" description="TIR" evidence="10">
    <location>
        <begin position="17"/>
        <end position="157"/>
    </location>
</feature>
<dbReference type="Gene3D" id="1.10.10.2200">
    <property type="match status" value="1"/>
</dbReference>
<keyword evidence="6" id="KW-0067">ATP-binding</keyword>
<dbReference type="Pfam" id="PF25497">
    <property type="entry name" value="COR-B"/>
    <property type="match status" value="1"/>
</dbReference>
<evidence type="ECO:0000256" key="2">
    <source>
        <dbReference type="ARBA" id="ARBA00022679"/>
    </source>
</evidence>
<reference evidence="13" key="1">
    <citation type="submission" date="2012-11" db="EMBL/GenBank/DDBJ databases">
        <authorList>
            <person name="Lucero-Rivera Y.E."/>
            <person name="Tovar-Ramirez D."/>
        </authorList>
    </citation>
    <scope>NUCLEOTIDE SEQUENCE [LARGE SCALE GENOMIC DNA]</scope>
    <source>
        <strain evidence="13">Araruama</strain>
    </source>
</reference>
<keyword evidence="7" id="KW-0342">GTP-binding</keyword>
<evidence type="ECO:0000259" key="11">
    <source>
        <dbReference type="PROSITE" id="PS51424"/>
    </source>
</evidence>
<evidence type="ECO:0000256" key="6">
    <source>
        <dbReference type="ARBA" id="ARBA00022840"/>
    </source>
</evidence>
<protein>
    <recommendedName>
        <fullName evidence="1">non-specific serine/threonine protein kinase</fullName>
        <ecNumber evidence="1">2.7.11.1</ecNumber>
    </recommendedName>
</protein>
<dbReference type="InterPro" id="IPR032171">
    <property type="entry name" value="COR-A"/>
</dbReference>
<evidence type="ECO:0000313" key="12">
    <source>
        <dbReference type="EMBL" id="ETR72570.1"/>
    </source>
</evidence>
<proteinExistence type="predicted"/>
<dbReference type="PROSITE" id="PS51424">
    <property type="entry name" value="ROC"/>
    <property type="match status" value="1"/>
</dbReference>
<name>A0A1V1PCN7_9BACT</name>
<comment type="caution">
    <text evidence="12">The sequence shown here is derived from an EMBL/GenBank/DDBJ whole genome shotgun (WGS) entry which is preliminary data.</text>
</comment>
<dbReference type="PROSITE" id="PS50104">
    <property type="entry name" value="TIR"/>
    <property type="match status" value="2"/>
</dbReference>
<dbReference type="Pfam" id="PF13676">
    <property type="entry name" value="TIR_2"/>
    <property type="match status" value="2"/>
</dbReference>
<evidence type="ECO:0000256" key="9">
    <source>
        <dbReference type="ARBA" id="ARBA00048679"/>
    </source>
</evidence>
<dbReference type="InterPro" id="IPR020859">
    <property type="entry name" value="ROC"/>
</dbReference>
<dbReference type="AlphaFoldDB" id="A0A1V1PCN7"/>
<feature type="domain" description="Roc" evidence="11">
    <location>
        <begin position="175"/>
        <end position="342"/>
    </location>
</feature>
<dbReference type="GO" id="GO:0005524">
    <property type="term" value="F:ATP binding"/>
    <property type="evidence" value="ECO:0007669"/>
    <property type="project" value="UniProtKB-KW"/>
</dbReference>
<dbReference type="Pfam" id="PF08477">
    <property type="entry name" value="Roc"/>
    <property type="match status" value="1"/>
</dbReference>
<sequence length="808" mass="93614">MATKSRLVKNVSAEPRNKISCYICYARLDGLEYAKVLTDRLRHQGVNVFVDDDILPGEKITDVIQNKIQHADFFILIGTPAAFKSEWVKIEVQFFYREMQRSQQRLLPIMFRGLSGFEDIPQFLQDIQWLQEDKSTLRDGPSEQGLSQLFHAVQYIRESVTPIPTRIRVPSKPEKKRPLNEGKLILVGRGEVGKTSLVRRLTNDEFRGDESKTQGINITDWKLLSGSDILQLNVWDFGGQEIMHATHQFFLTERSLYILVLNGREGGEDIDAEYWLKLIESFGGDSPVIIVQNKIVQHPFELNYRGLQTRYPQIHGFVKTDCKDAVGIDDLRQLIQRVAAEMPEIRMQFPADWFAVKDKLSLMVDDFMGFLRFRQICESEGIQNESDRDTLCWVLHCLGIALNYRDDPRLRETSVLKPEWVTNGIYKIINAKKIADRQGELRLSDLNWLLPRDRYPLEKHLFLLELMRKFSLCFAFPDEEDRYLIPELLGKEEPKVTEAFVPDECLNFEYHYAILPEGLIPRFIVRSHTLSRNQERWRSGVILSYEGCKALVTAVTAERRVIVRVMSGDAGARRRLLAIIRYDVDRINREFKDRLDAQPKVPLTDFPEFSVDYHKLVAFERQGVETFPEFIGQNVVSVDVNELLNGIDLATQREEASNLIVKLKSVFFSYSHKDESLRDELETHLKLLQRQSVISTWHDRKILPGTEWDHEIDQHLERARIILLLISADFIASDYCWEKEVKRALERHESGEAVVIPVMLRSCDWQDAPFAKLQGLPKEMKPVKSWPDRDAAWTNVATGIREVAQALK</sequence>
<evidence type="ECO:0000256" key="5">
    <source>
        <dbReference type="ARBA" id="ARBA00022777"/>
    </source>
</evidence>
<dbReference type="GO" id="GO:0016301">
    <property type="term" value="F:kinase activity"/>
    <property type="evidence" value="ECO:0007669"/>
    <property type="project" value="UniProtKB-KW"/>
</dbReference>
<dbReference type="PANTHER" id="PTHR24073">
    <property type="entry name" value="DRAB5-RELATED"/>
    <property type="match status" value="1"/>
</dbReference>
<keyword evidence="3" id="KW-0677">Repeat</keyword>
<dbReference type="Gene3D" id="3.30.310.200">
    <property type="match status" value="1"/>
</dbReference>
<dbReference type="InterPro" id="IPR035897">
    <property type="entry name" value="Toll_tir_struct_dom_sf"/>
</dbReference>